<keyword evidence="5 10" id="KW-0863">Zinc-finger</keyword>
<keyword evidence="6" id="KW-0862">Zinc</keyword>
<dbReference type="Gene3D" id="3.30.1370.50">
    <property type="entry name" value="R3H-like domain"/>
    <property type="match status" value="1"/>
</dbReference>
<dbReference type="PANTHER" id="PTHR12360">
    <property type="entry name" value="NUCLEAR TRANSCRIPTION FACTOR, X-BOX BINDING 1 NFX1"/>
    <property type="match status" value="1"/>
</dbReference>
<dbReference type="SMART" id="SM00393">
    <property type="entry name" value="R3H"/>
    <property type="match status" value="1"/>
</dbReference>
<evidence type="ECO:0000313" key="13">
    <source>
        <dbReference type="EMBL" id="CCC48839.1"/>
    </source>
</evidence>
<evidence type="ECO:0000256" key="4">
    <source>
        <dbReference type="ARBA" id="ARBA00022737"/>
    </source>
</evidence>
<protein>
    <recommendedName>
        <fullName evidence="14">R3H domain-containing protein</fullName>
    </recommendedName>
</protein>
<dbReference type="Pfam" id="PF01424">
    <property type="entry name" value="R3H"/>
    <property type="match status" value="1"/>
</dbReference>
<evidence type="ECO:0000256" key="3">
    <source>
        <dbReference type="ARBA" id="ARBA00022723"/>
    </source>
</evidence>
<dbReference type="InterPro" id="IPR000967">
    <property type="entry name" value="Znf_NFX1"/>
</dbReference>
<keyword evidence="9" id="KW-0539">Nucleus</keyword>
<evidence type="ECO:0000256" key="9">
    <source>
        <dbReference type="ARBA" id="ARBA00023242"/>
    </source>
</evidence>
<dbReference type="AlphaFoldDB" id="G0TXZ4"/>
<accession>G0TXZ4</accession>
<evidence type="ECO:0000256" key="6">
    <source>
        <dbReference type="ARBA" id="ARBA00022833"/>
    </source>
</evidence>
<dbReference type="PROSITE" id="PS50089">
    <property type="entry name" value="ZF_RING_2"/>
    <property type="match status" value="1"/>
</dbReference>
<dbReference type="GO" id="GO:0000981">
    <property type="term" value="F:DNA-binding transcription factor activity, RNA polymerase II-specific"/>
    <property type="evidence" value="ECO:0007669"/>
    <property type="project" value="TreeGrafter"/>
</dbReference>
<evidence type="ECO:0000256" key="5">
    <source>
        <dbReference type="ARBA" id="ARBA00022771"/>
    </source>
</evidence>
<dbReference type="InterPro" id="IPR034078">
    <property type="entry name" value="NFX1_fam"/>
</dbReference>
<dbReference type="GO" id="GO:0008270">
    <property type="term" value="F:zinc ion binding"/>
    <property type="evidence" value="ECO:0007669"/>
    <property type="project" value="UniProtKB-KW"/>
</dbReference>
<comment type="similarity">
    <text evidence="2">Belongs to the NFX1 family.</text>
</comment>
<gene>
    <name evidence="13" type="ORF">TVY486_0701770</name>
</gene>
<organism evidence="13">
    <name type="scientific">Trypanosoma vivax (strain Y486)</name>
    <dbReference type="NCBI Taxonomy" id="1055687"/>
    <lineage>
        <taxon>Eukaryota</taxon>
        <taxon>Discoba</taxon>
        <taxon>Euglenozoa</taxon>
        <taxon>Kinetoplastea</taxon>
        <taxon>Metakinetoplastina</taxon>
        <taxon>Trypanosomatida</taxon>
        <taxon>Trypanosomatidae</taxon>
        <taxon>Trypanosoma</taxon>
        <taxon>Duttonella</taxon>
    </lineage>
</organism>
<dbReference type="CDD" id="cd06008">
    <property type="entry name" value="NF-X1-zinc-finger"/>
    <property type="match status" value="4"/>
</dbReference>
<evidence type="ECO:0008006" key="14">
    <source>
        <dbReference type="Google" id="ProtNLM"/>
    </source>
</evidence>
<dbReference type="InterPro" id="IPR036867">
    <property type="entry name" value="R3H_dom_sf"/>
</dbReference>
<dbReference type="SUPFAM" id="SSF82708">
    <property type="entry name" value="R3H domain"/>
    <property type="match status" value="1"/>
</dbReference>
<name>G0TXZ4_TRYVY</name>
<dbReference type="CDD" id="cd02325">
    <property type="entry name" value="R3H"/>
    <property type="match status" value="1"/>
</dbReference>
<keyword evidence="4" id="KW-0677">Repeat</keyword>
<dbReference type="PANTHER" id="PTHR12360:SF12">
    <property type="entry name" value="TRANSCRIPTIONAL REPRESSOR NF-X1"/>
    <property type="match status" value="1"/>
</dbReference>
<keyword evidence="3" id="KW-0479">Metal-binding</keyword>
<dbReference type="GO" id="GO:0005634">
    <property type="term" value="C:nucleus"/>
    <property type="evidence" value="ECO:0007669"/>
    <property type="project" value="UniProtKB-SubCell"/>
</dbReference>
<keyword evidence="7" id="KW-0805">Transcription regulation</keyword>
<dbReference type="InterPro" id="IPR001374">
    <property type="entry name" value="R3H_dom"/>
</dbReference>
<feature type="domain" description="R3H" evidence="12">
    <location>
        <begin position="525"/>
        <end position="587"/>
    </location>
</feature>
<dbReference type="EMBL" id="HE573023">
    <property type="protein sequence ID" value="CCC48839.1"/>
    <property type="molecule type" value="Genomic_DNA"/>
</dbReference>
<dbReference type="PROSITE" id="PS51061">
    <property type="entry name" value="R3H"/>
    <property type="match status" value="1"/>
</dbReference>
<sequence length="725" mass="79144">MGEQAAQEGDLGELTERTISLVEQLASLRYECASCWNVVKHDVAIFTCKVCFCIFHLYCMKKWARQAESGEGTSFRCPHCQTQHDGPLKYFCFCGKLRDPPHDPQITPHSCGQPCEKPRGHGCPHLCSLRCHPGPCPPCAAPPERKLCGCGATAYVLRCGEPDSNKTCGGICAKTLSCGKHTCKSICHRGQCAECSWRVTTTCYCGAVEEERACGSKGFSCGRMCGERLECGAHFCTAACHAGPCNACERDPVVVTTCPCGATTLSATRLKCTDPIPTCGKVCARPLDCGQHTCEMLCHEGPCKPCNRRAERLQCRCGAEVLMPPQPCGTGPPVCSRPCAATRPCKHTVAEHNCHYGDCPPCMYPVRRVCAGGHTEVENVPCSADFVTCASRCNRPLPCEHKCSRQCHSGECTGAGHTCKELCGKVHEACGHMCKSRCHAPGGCPACTAVLERRCECGRNVERRPCKMASSALRGSLDSEWKVACTADCLHAQRLEILSGLVPAPAQSHPVKYSFFLWDAALTSSANVQAIERQLVDFVQSGTTFKALPPMPAEKRALVHALSHYFHIKSESVDGGALRSCLLRRTPNTRIPEPRLTVATSDPQRHSPQDFTNEIRARDYMMQKQVIVASGCGVTVIAVQHALQEFAGEFVCEEECRNEDTDGDIRVFFTTPKKRAQALTHLRNITPPFRFSCPPSNKKDACSTSWASAVSSKTAKLPFRLDKWR</sequence>
<evidence type="ECO:0000259" key="12">
    <source>
        <dbReference type="PROSITE" id="PS51061"/>
    </source>
</evidence>
<dbReference type="InterPro" id="IPR001841">
    <property type="entry name" value="Znf_RING"/>
</dbReference>
<dbReference type="Pfam" id="PF01422">
    <property type="entry name" value="zf-NF-X1"/>
    <property type="match status" value="8"/>
</dbReference>
<feature type="domain" description="RING-type" evidence="11">
    <location>
        <begin position="32"/>
        <end position="81"/>
    </location>
</feature>
<evidence type="ECO:0000256" key="8">
    <source>
        <dbReference type="ARBA" id="ARBA00023163"/>
    </source>
</evidence>
<dbReference type="GO" id="GO:0000977">
    <property type="term" value="F:RNA polymerase II transcription regulatory region sequence-specific DNA binding"/>
    <property type="evidence" value="ECO:0007669"/>
    <property type="project" value="TreeGrafter"/>
</dbReference>
<keyword evidence="8" id="KW-0804">Transcription</keyword>
<evidence type="ECO:0000259" key="11">
    <source>
        <dbReference type="PROSITE" id="PS50089"/>
    </source>
</evidence>
<reference evidence="13" key="1">
    <citation type="journal article" date="2012" name="Proc. Natl. Acad. Sci. U.S.A.">
        <title>Antigenic diversity is generated by distinct evolutionary mechanisms in African trypanosome species.</title>
        <authorList>
            <person name="Jackson A.P."/>
            <person name="Berry A."/>
            <person name="Aslett M."/>
            <person name="Allison H.C."/>
            <person name="Burton P."/>
            <person name="Vavrova-Anderson J."/>
            <person name="Brown R."/>
            <person name="Browne H."/>
            <person name="Corton N."/>
            <person name="Hauser H."/>
            <person name="Gamble J."/>
            <person name="Gilderthorp R."/>
            <person name="Marcello L."/>
            <person name="McQuillan J."/>
            <person name="Otto T.D."/>
            <person name="Quail M.A."/>
            <person name="Sanders M.J."/>
            <person name="van Tonder A."/>
            <person name="Ginger M.L."/>
            <person name="Field M.C."/>
            <person name="Barry J.D."/>
            <person name="Hertz-Fowler C."/>
            <person name="Berriman M."/>
        </authorList>
    </citation>
    <scope>NUCLEOTIDE SEQUENCE</scope>
    <source>
        <strain evidence="13">Y486</strain>
    </source>
</reference>
<evidence type="ECO:0000256" key="10">
    <source>
        <dbReference type="PROSITE-ProRule" id="PRU00175"/>
    </source>
</evidence>
<dbReference type="VEuPathDB" id="TriTrypDB:TvY486_0701770"/>
<dbReference type="SMART" id="SM00438">
    <property type="entry name" value="ZnF_NFX"/>
    <property type="match status" value="7"/>
</dbReference>
<evidence type="ECO:0000256" key="2">
    <source>
        <dbReference type="ARBA" id="ARBA00007269"/>
    </source>
</evidence>
<evidence type="ECO:0000256" key="1">
    <source>
        <dbReference type="ARBA" id="ARBA00004123"/>
    </source>
</evidence>
<comment type="subcellular location">
    <subcellularLocation>
        <location evidence="1">Nucleus</location>
    </subcellularLocation>
</comment>
<evidence type="ECO:0000256" key="7">
    <source>
        <dbReference type="ARBA" id="ARBA00023015"/>
    </source>
</evidence>
<proteinExistence type="inferred from homology"/>